<dbReference type="GO" id="GO:0005576">
    <property type="term" value="C:extracellular region"/>
    <property type="evidence" value="ECO:0007669"/>
    <property type="project" value="UniProtKB-SubCell"/>
</dbReference>
<dbReference type="GO" id="GO:0030991">
    <property type="term" value="C:intraciliary transport particle A"/>
    <property type="evidence" value="ECO:0007669"/>
    <property type="project" value="InterPro"/>
</dbReference>
<protein>
    <recommendedName>
        <fullName evidence="10">RxLR effector PexRD54 WY domain-containing protein</fullName>
    </recommendedName>
</protein>
<organism evidence="11 12">
    <name type="scientific">Phytophthora cactorum</name>
    <dbReference type="NCBI Taxonomy" id="29920"/>
    <lineage>
        <taxon>Eukaryota</taxon>
        <taxon>Sar</taxon>
        <taxon>Stramenopiles</taxon>
        <taxon>Oomycota</taxon>
        <taxon>Peronosporomycetes</taxon>
        <taxon>Peronosporales</taxon>
        <taxon>Peronosporaceae</taxon>
        <taxon>Phytophthora</taxon>
    </lineage>
</organism>
<evidence type="ECO:0000313" key="11">
    <source>
        <dbReference type="EMBL" id="KAG6956214.1"/>
    </source>
</evidence>
<evidence type="ECO:0000256" key="4">
    <source>
        <dbReference type="ARBA" id="ARBA00022525"/>
    </source>
</evidence>
<feature type="compositionally biased region" description="Basic and acidic residues" evidence="8">
    <location>
        <begin position="287"/>
        <end position="297"/>
    </location>
</feature>
<evidence type="ECO:0000256" key="8">
    <source>
        <dbReference type="SAM" id="MobiDB-lite"/>
    </source>
</evidence>
<reference evidence="11" key="1">
    <citation type="submission" date="2021-01" db="EMBL/GenBank/DDBJ databases">
        <title>Phytophthora aleatoria, a newly-described species from Pinus radiata is distinct from Phytophthora cactorum isolates based on comparative genomics.</title>
        <authorList>
            <person name="Mcdougal R."/>
            <person name="Panda P."/>
            <person name="Williams N."/>
            <person name="Studholme D.J."/>
        </authorList>
    </citation>
    <scope>NUCLEOTIDE SEQUENCE</scope>
    <source>
        <strain evidence="11">NZFS 3830</strain>
    </source>
</reference>
<evidence type="ECO:0000256" key="7">
    <source>
        <dbReference type="ARBA" id="ARBA00023026"/>
    </source>
</evidence>
<proteinExistence type="inferred from homology"/>
<evidence type="ECO:0000313" key="12">
    <source>
        <dbReference type="Proteomes" id="UP000688947"/>
    </source>
</evidence>
<keyword evidence="6" id="KW-0970">Cilium biogenesis/degradation</keyword>
<dbReference type="OrthoDB" id="206950at2759"/>
<evidence type="ECO:0000256" key="6">
    <source>
        <dbReference type="ARBA" id="ARBA00022794"/>
    </source>
</evidence>
<comment type="similarity">
    <text evidence="3">Belongs to the RxLR effector family.</text>
</comment>
<dbReference type="PANTHER" id="PTHR33724">
    <property type="entry name" value="INTRAFLAGELLAR TRANSPORT PROTEIN 43 HOMOLOG"/>
    <property type="match status" value="1"/>
</dbReference>
<dbReference type="GO" id="GO:0035721">
    <property type="term" value="P:intraciliary retrograde transport"/>
    <property type="evidence" value="ECO:0007669"/>
    <property type="project" value="TreeGrafter"/>
</dbReference>
<dbReference type="GO" id="GO:0043657">
    <property type="term" value="C:host cell"/>
    <property type="evidence" value="ECO:0007669"/>
    <property type="project" value="UniProtKB-SubCell"/>
</dbReference>
<feature type="signal peptide" evidence="9">
    <location>
        <begin position="1"/>
        <end position="22"/>
    </location>
</feature>
<name>A0A8T1U964_9STRA</name>
<accession>A0A8T1U964</accession>
<keyword evidence="4" id="KW-0964">Secreted</keyword>
<feature type="chain" id="PRO_5035832248" description="RxLR effector PexRD54 WY domain-containing protein" evidence="9">
    <location>
        <begin position="23"/>
        <end position="414"/>
    </location>
</feature>
<evidence type="ECO:0000256" key="5">
    <source>
        <dbReference type="ARBA" id="ARBA00022729"/>
    </source>
</evidence>
<dbReference type="Pfam" id="PF22748">
    <property type="entry name" value="PexRD54_WY"/>
    <property type="match status" value="1"/>
</dbReference>
<dbReference type="Proteomes" id="UP000688947">
    <property type="component" value="Unassembled WGS sequence"/>
</dbReference>
<dbReference type="PANTHER" id="PTHR33724:SF1">
    <property type="entry name" value="INTRAFLAGELLAR TRANSPORT PROTEIN 43 HOMOLOG"/>
    <property type="match status" value="1"/>
</dbReference>
<feature type="domain" description="RxLR effector PexRD54 WY" evidence="10">
    <location>
        <begin position="143"/>
        <end position="183"/>
    </location>
</feature>
<dbReference type="InterPro" id="IPR054463">
    <property type="entry name" value="PexRD54_WY"/>
</dbReference>
<dbReference type="GO" id="GO:0005929">
    <property type="term" value="C:cilium"/>
    <property type="evidence" value="ECO:0007669"/>
    <property type="project" value="TreeGrafter"/>
</dbReference>
<feature type="region of interest" description="Disordered" evidence="8">
    <location>
        <begin position="221"/>
        <end position="304"/>
    </location>
</feature>
<comment type="caution">
    <text evidence="11">The sequence shown here is derived from an EMBL/GenBank/DDBJ whole genome shotgun (WGS) entry which is preliminary data.</text>
</comment>
<dbReference type="InterPro" id="IPR029302">
    <property type="entry name" value="IFT43"/>
</dbReference>
<dbReference type="EMBL" id="JAENGZ010000620">
    <property type="protein sequence ID" value="KAG6956214.1"/>
    <property type="molecule type" value="Genomic_DNA"/>
</dbReference>
<keyword evidence="7" id="KW-0843">Virulence</keyword>
<dbReference type="Pfam" id="PF15305">
    <property type="entry name" value="IFT43"/>
    <property type="match status" value="1"/>
</dbReference>
<evidence type="ECO:0000256" key="1">
    <source>
        <dbReference type="ARBA" id="ARBA00004340"/>
    </source>
</evidence>
<evidence type="ECO:0000256" key="9">
    <source>
        <dbReference type="SAM" id="SignalP"/>
    </source>
</evidence>
<evidence type="ECO:0000256" key="2">
    <source>
        <dbReference type="ARBA" id="ARBA00004613"/>
    </source>
</evidence>
<keyword evidence="5 9" id="KW-0732">Signal</keyword>
<comment type="subcellular location">
    <subcellularLocation>
        <location evidence="1">Host cell</location>
    </subcellularLocation>
    <subcellularLocation>
        <location evidence="2">Secreted</location>
    </subcellularLocation>
</comment>
<sequence length="414" mass="45871">MRLLYLIGLTAVIYIMSIDANASVTGSNDGPSRATIEKLKSWFTSSNVTPQQLQSWLNEGKSADAVFTCTKLTKAGGWPFLKPQFSTWAQYVDELSAKTSQKGSSAISTLTRQYGDDKLYEMIERAKFLPETKNLATRLQADQMQHWIATRKDPDEVFRVLKLDKAGGHMLSSTAFSKWAKYVGDLNFIAMPSDAKESKDSDARGDAKRGRAAFDVDDETVLADDAKKPPMRASIGWGNETTLASEGKEGGGTPDPDTTPAASGSSTSETKRGGRRRKGSEAVASGGERRNQKNRYFEEDDETTDIMEIPDLEEEEREQDITTMVAEAPRNTTRAVQSLKQLDKEIKFALPSAQTHGVDLHLLTSALCPERAVSEEDEPWDFDDLLNDIAQEIQKDLDDKEEFVRLGSQESLHP</sequence>
<dbReference type="VEuPathDB" id="FungiDB:PC110_g17393"/>
<gene>
    <name evidence="11" type="ORF">JG687_00010746</name>
</gene>
<evidence type="ECO:0000259" key="10">
    <source>
        <dbReference type="Pfam" id="PF22748"/>
    </source>
</evidence>
<evidence type="ECO:0000256" key="3">
    <source>
        <dbReference type="ARBA" id="ARBA00010400"/>
    </source>
</evidence>
<dbReference type="AlphaFoldDB" id="A0A8T1U964"/>